<reference evidence="2" key="1">
    <citation type="submission" date="2020-12" db="UniProtKB">
        <authorList>
            <consortium name="WormBaseParasite"/>
        </authorList>
    </citation>
    <scope>IDENTIFICATION</scope>
    <source>
        <strain evidence="2">MHco3</strain>
    </source>
</reference>
<keyword evidence="1" id="KW-1185">Reference proteome</keyword>
<accession>A0A7I4Z3X1</accession>
<dbReference type="WBParaSite" id="HCON_00183250-00001">
    <property type="protein sequence ID" value="HCON_00183250-00001"/>
    <property type="gene ID" value="HCON_00183250"/>
</dbReference>
<dbReference type="AlphaFoldDB" id="A0A7I4Z3X1"/>
<name>A0A7I4Z3X1_HAECO</name>
<organism evidence="1 2">
    <name type="scientific">Haemonchus contortus</name>
    <name type="common">Barber pole worm</name>
    <dbReference type="NCBI Taxonomy" id="6289"/>
    <lineage>
        <taxon>Eukaryota</taxon>
        <taxon>Metazoa</taxon>
        <taxon>Ecdysozoa</taxon>
        <taxon>Nematoda</taxon>
        <taxon>Chromadorea</taxon>
        <taxon>Rhabditida</taxon>
        <taxon>Rhabditina</taxon>
        <taxon>Rhabditomorpha</taxon>
        <taxon>Strongyloidea</taxon>
        <taxon>Trichostrongylidae</taxon>
        <taxon>Haemonchus</taxon>
    </lineage>
</organism>
<protein>
    <submittedName>
        <fullName evidence="2">Uncharacterized protein</fullName>
    </submittedName>
</protein>
<evidence type="ECO:0000313" key="2">
    <source>
        <dbReference type="WBParaSite" id="HCON_00183250-00001"/>
    </source>
</evidence>
<sequence length="111" mass="12613">MNIKTKNETGEKTIGSNKIERQSTENIASYRLAERWMSTIIAVTFAACRKGECSNRGEVPLPWKVRWKSCQRLSSLCIIHKFGVAVCTCACMYVCMPRNPVLAEKRLWRAG</sequence>
<proteinExistence type="predicted"/>
<evidence type="ECO:0000313" key="1">
    <source>
        <dbReference type="Proteomes" id="UP000025227"/>
    </source>
</evidence>
<dbReference type="Proteomes" id="UP000025227">
    <property type="component" value="Unplaced"/>
</dbReference>